<protein>
    <submittedName>
        <fullName evidence="1">Uncharacterized protein</fullName>
    </submittedName>
</protein>
<evidence type="ECO:0000313" key="1">
    <source>
        <dbReference type="EMBL" id="KAJ8650608.1"/>
    </source>
</evidence>
<evidence type="ECO:0000313" key="2">
    <source>
        <dbReference type="Proteomes" id="UP001234297"/>
    </source>
</evidence>
<name>A0ACC2MYU3_PERAE</name>
<sequence>MVVAALVEAQRLVVAGDAGLIDRPTSTVPMSVWWLLPQYVLFGVVEVLVMIGLQQFFYDQVSDGMRVMGMSIFLSIFGIGGFISGFLFLVIEKVTTTDNTESWFSSNISRVHIDYFYWLLAGLNAIGLCIYLYLAKSYTYKKMRNVPSM</sequence>
<organism evidence="1 2">
    <name type="scientific">Persea americana</name>
    <name type="common">Avocado</name>
    <dbReference type="NCBI Taxonomy" id="3435"/>
    <lineage>
        <taxon>Eukaryota</taxon>
        <taxon>Viridiplantae</taxon>
        <taxon>Streptophyta</taxon>
        <taxon>Embryophyta</taxon>
        <taxon>Tracheophyta</taxon>
        <taxon>Spermatophyta</taxon>
        <taxon>Magnoliopsida</taxon>
        <taxon>Magnoliidae</taxon>
        <taxon>Laurales</taxon>
        <taxon>Lauraceae</taxon>
        <taxon>Persea</taxon>
    </lineage>
</organism>
<gene>
    <name evidence="1" type="ORF">MRB53_003631</name>
</gene>
<reference evidence="1 2" key="1">
    <citation type="journal article" date="2022" name="Hortic Res">
        <title>A haplotype resolved chromosomal level avocado genome allows analysis of novel avocado genes.</title>
        <authorList>
            <person name="Nath O."/>
            <person name="Fletcher S.J."/>
            <person name="Hayward A."/>
            <person name="Shaw L.M."/>
            <person name="Masouleh A.K."/>
            <person name="Furtado A."/>
            <person name="Henry R.J."/>
            <person name="Mitter N."/>
        </authorList>
    </citation>
    <scope>NUCLEOTIDE SEQUENCE [LARGE SCALE GENOMIC DNA]</scope>
    <source>
        <strain evidence="2">cv. Hass</strain>
    </source>
</reference>
<comment type="caution">
    <text evidence="1">The sequence shown here is derived from an EMBL/GenBank/DDBJ whole genome shotgun (WGS) entry which is preliminary data.</text>
</comment>
<accession>A0ACC2MYU3</accession>
<dbReference type="EMBL" id="CM056809">
    <property type="protein sequence ID" value="KAJ8650608.1"/>
    <property type="molecule type" value="Genomic_DNA"/>
</dbReference>
<proteinExistence type="predicted"/>
<dbReference type="Proteomes" id="UP001234297">
    <property type="component" value="Chromosome 1"/>
</dbReference>
<keyword evidence="2" id="KW-1185">Reference proteome</keyword>